<protein>
    <submittedName>
        <fullName evidence="1">Uncharacterized protein</fullName>
    </submittedName>
</protein>
<accession>A0ABP6CZE7</accession>
<evidence type="ECO:0000313" key="1">
    <source>
        <dbReference type="EMBL" id="GAA2631943.1"/>
    </source>
</evidence>
<comment type="caution">
    <text evidence="1">The sequence shown here is derived from an EMBL/GenBank/DDBJ whole genome shotgun (WGS) entry which is preliminary data.</text>
</comment>
<name>A0ABP6CZE7_9ACTN</name>
<sequence>MPMVTKALRTVTGGCRGACAAVAPPEKRRGVVQLCEEAGDGAAVQLPGPCEVSSQARPGAEGFIRRGGEWWRFCNHSRVPVIVGLLSVHTVKSTAADYAGGIVRGSAVRRAACGRAAGQGPPLTRMGA</sequence>
<organism evidence="1 2">
    <name type="scientific">Streptomyces axinellae</name>
    <dbReference type="NCBI Taxonomy" id="552788"/>
    <lineage>
        <taxon>Bacteria</taxon>
        <taxon>Bacillati</taxon>
        <taxon>Actinomycetota</taxon>
        <taxon>Actinomycetes</taxon>
        <taxon>Kitasatosporales</taxon>
        <taxon>Streptomycetaceae</taxon>
        <taxon>Streptomyces</taxon>
    </lineage>
</organism>
<dbReference type="Proteomes" id="UP001501447">
    <property type="component" value="Unassembled WGS sequence"/>
</dbReference>
<dbReference type="EMBL" id="BAAARJ010000020">
    <property type="protein sequence ID" value="GAA2631943.1"/>
    <property type="molecule type" value="Genomic_DNA"/>
</dbReference>
<gene>
    <name evidence="1" type="ORF">GCM10009863_54760</name>
</gene>
<proteinExistence type="predicted"/>
<reference evidence="2" key="1">
    <citation type="journal article" date="2019" name="Int. J. Syst. Evol. Microbiol.">
        <title>The Global Catalogue of Microorganisms (GCM) 10K type strain sequencing project: providing services to taxonomists for standard genome sequencing and annotation.</title>
        <authorList>
            <consortium name="The Broad Institute Genomics Platform"/>
            <consortium name="The Broad Institute Genome Sequencing Center for Infectious Disease"/>
            <person name="Wu L."/>
            <person name="Ma J."/>
        </authorList>
    </citation>
    <scope>NUCLEOTIDE SEQUENCE [LARGE SCALE GENOMIC DNA]</scope>
    <source>
        <strain evidence="2">JCM 16373</strain>
    </source>
</reference>
<keyword evidence="2" id="KW-1185">Reference proteome</keyword>
<evidence type="ECO:0000313" key="2">
    <source>
        <dbReference type="Proteomes" id="UP001501447"/>
    </source>
</evidence>